<name>A0A932FXY1_UNCTE</name>
<reference evidence="12" key="1">
    <citation type="submission" date="2020-07" db="EMBL/GenBank/DDBJ databases">
        <title>Huge and variable diversity of episymbiotic CPR bacteria and DPANN archaea in groundwater ecosystems.</title>
        <authorList>
            <person name="He C.Y."/>
            <person name="Keren R."/>
            <person name="Whittaker M."/>
            <person name="Farag I.F."/>
            <person name="Doudna J."/>
            <person name="Cate J.H.D."/>
            <person name="Banfield J.F."/>
        </authorList>
    </citation>
    <scope>NUCLEOTIDE SEQUENCE</scope>
    <source>
        <strain evidence="12">NC_groundwater_672_Ag_B-0.1um_62_36</strain>
    </source>
</reference>
<feature type="domain" description="Phosphofructokinase" evidence="11">
    <location>
        <begin position="6"/>
        <end position="318"/>
    </location>
</feature>
<dbReference type="GO" id="GO:0061621">
    <property type="term" value="P:canonical glycolysis"/>
    <property type="evidence" value="ECO:0007669"/>
    <property type="project" value="TreeGrafter"/>
</dbReference>
<sequence length="372" mass="40141">MGKIKKLGILTGGGDAPGLNPAIKSVVYNAAANDIECIGIYDGWQGLLDGYCEEAVKLEPVVVRRWDRDGGTNIGSSRTNPFRINPPGGGESVDRSGEVLRNMERLGLDALVAMGGEDTLGVAAGLAGLGARVVGIPKTIDKDLWGTDYTLGFDTALLNCTETIDRSRTPAGSHHWVQVVEVMGRNAGHLALWSGVSGGACLILIPEYKFRYERVFDLLQERLSRGTRDRRYPRYAVIVVAEGATAEQEGLVTIDPERDAFGHERLGGIGAVLSKQIRKHISYDSRAVALGHSQRGGSPSPIDRIMGLLFGAEAVRAITRGDFGKMIAARGIAPACRFGTVDLQEIAGKVSLVDVERWYDTERYHLKASLEP</sequence>
<protein>
    <submittedName>
        <fullName evidence="12">ATP-dependent 6-phosphofructokinase</fullName>
        <ecNumber evidence="12">2.7.1.11</ecNumber>
    </submittedName>
</protein>
<keyword evidence="6" id="KW-0418">Kinase</keyword>
<comment type="similarity">
    <text evidence="9">Belongs to the phosphofructokinase type A (PFKA) family.</text>
</comment>
<dbReference type="Gene3D" id="3.40.50.460">
    <property type="entry name" value="Phosphofructokinase domain"/>
    <property type="match status" value="1"/>
</dbReference>
<dbReference type="PRINTS" id="PR00476">
    <property type="entry name" value="PHFRCTKINASE"/>
</dbReference>
<dbReference type="PIRSF" id="PIRSF000532">
    <property type="entry name" value="ATP_PFK_prok"/>
    <property type="match status" value="1"/>
</dbReference>
<dbReference type="PROSITE" id="PS00433">
    <property type="entry name" value="PHOSPHOFRUCTOKINASE"/>
    <property type="match status" value="1"/>
</dbReference>
<dbReference type="Gene3D" id="3.40.50.450">
    <property type="match status" value="1"/>
</dbReference>
<evidence type="ECO:0000256" key="8">
    <source>
        <dbReference type="ARBA" id="ARBA00023152"/>
    </source>
</evidence>
<accession>A0A932FXY1</accession>
<feature type="region of interest" description="Disordered" evidence="10">
    <location>
        <begin position="74"/>
        <end position="94"/>
    </location>
</feature>
<evidence type="ECO:0000313" key="13">
    <source>
        <dbReference type="Proteomes" id="UP000769766"/>
    </source>
</evidence>
<dbReference type="InterPro" id="IPR012003">
    <property type="entry name" value="ATP_PFK_prok-type"/>
</dbReference>
<evidence type="ECO:0000256" key="1">
    <source>
        <dbReference type="ARBA" id="ARBA00001946"/>
    </source>
</evidence>
<dbReference type="GO" id="GO:0042802">
    <property type="term" value="F:identical protein binding"/>
    <property type="evidence" value="ECO:0007669"/>
    <property type="project" value="TreeGrafter"/>
</dbReference>
<dbReference type="InterPro" id="IPR000023">
    <property type="entry name" value="Phosphofructokinase_dom"/>
</dbReference>
<dbReference type="PANTHER" id="PTHR13697:SF52">
    <property type="entry name" value="ATP-DEPENDENT 6-PHOSPHOFRUCTOKINASE 3"/>
    <property type="match status" value="1"/>
</dbReference>
<dbReference type="GO" id="GO:0006002">
    <property type="term" value="P:fructose 6-phosphate metabolic process"/>
    <property type="evidence" value="ECO:0007669"/>
    <property type="project" value="InterPro"/>
</dbReference>
<dbReference type="SUPFAM" id="SSF53784">
    <property type="entry name" value="Phosphofructokinase"/>
    <property type="match status" value="1"/>
</dbReference>
<dbReference type="InterPro" id="IPR035966">
    <property type="entry name" value="PKF_sf"/>
</dbReference>
<evidence type="ECO:0000313" key="12">
    <source>
        <dbReference type="EMBL" id="MBI2875939.1"/>
    </source>
</evidence>
<dbReference type="Pfam" id="PF00365">
    <property type="entry name" value="PFK"/>
    <property type="match status" value="1"/>
</dbReference>
<dbReference type="PANTHER" id="PTHR13697">
    <property type="entry name" value="PHOSPHOFRUCTOKINASE"/>
    <property type="match status" value="1"/>
</dbReference>
<dbReference type="Proteomes" id="UP000769766">
    <property type="component" value="Unassembled WGS sequence"/>
</dbReference>
<evidence type="ECO:0000256" key="4">
    <source>
        <dbReference type="ARBA" id="ARBA00022679"/>
    </source>
</evidence>
<evidence type="ECO:0000259" key="11">
    <source>
        <dbReference type="Pfam" id="PF00365"/>
    </source>
</evidence>
<dbReference type="AlphaFoldDB" id="A0A932FXY1"/>
<evidence type="ECO:0000256" key="6">
    <source>
        <dbReference type="ARBA" id="ARBA00022777"/>
    </source>
</evidence>
<keyword evidence="4 12" id="KW-0808">Transferase</keyword>
<dbReference type="GO" id="GO:0046872">
    <property type="term" value="F:metal ion binding"/>
    <property type="evidence" value="ECO:0007669"/>
    <property type="project" value="UniProtKB-KW"/>
</dbReference>
<evidence type="ECO:0000256" key="2">
    <source>
        <dbReference type="ARBA" id="ARBA00004679"/>
    </source>
</evidence>
<dbReference type="GO" id="GO:0070095">
    <property type="term" value="F:fructose-6-phosphate binding"/>
    <property type="evidence" value="ECO:0007669"/>
    <property type="project" value="TreeGrafter"/>
</dbReference>
<comment type="caution">
    <text evidence="12">The sequence shown here is derived from an EMBL/GenBank/DDBJ whole genome shotgun (WGS) entry which is preliminary data.</text>
</comment>
<organism evidence="12 13">
    <name type="scientific">Tectimicrobiota bacterium</name>
    <dbReference type="NCBI Taxonomy" id="2528274"/>
    <lineage>
        <taxon>Bacteria</taxon>
        <taxon>Pseudomonadati</taxon>
        <taxon>Nitrospinota/Tectimicrobiota group</taxon>
        <taxon>Candidatus Tectimicrobiota</taxon>
    </lineage>
</organism>
<keyword evidence="3" id="KW-0963">Cytoplasm</keyword>
<dbReference type="NCBIfam" id="NF002872">
    <property type="entry name" value="PRK03202.1"/>
    <property type="match status" value="1"/>
</dbReference>
<comment type="cofactor">
    <cofactor evidence="1">
        <name>Mg(2+)</name>
        <dbReference type="ChEBI" id="CHEBI:18420"/>
    </cofactor>
</comment>
<dbReference type="EMBL" id="JACPRF010000109">
    <property type="protein sequence ID" value="MBI2875939.1"/>
    <property type="molecule type" value="Genomic_DNA"/>
</dbReference>
<dbReference type="GO" id="GO:0003872">
    <property type="term" value="F:6-phosphofructokinase activity"/>
    <property type="evidence" value="ECO:0007669"/>
    <property type="project" value="UniProtKB-EC"/>
</dbReference>
<dbReference type="InterPro" id="IPR015912">
    <property type="entry name" value="Phosphofructokinase_CS"/>
</dbReference>
<gene>
    <name evidence="12" type="ORF">HYY20_03575</name>
</gene>
<keyword evidence="8" id="KW-0324">Glycolysis</keyword>
<dbReference type="EC" id="2.7.1.11" evidence="12"/>
<dbReference type="GO" id="GO:0030388">
    <property type="term" value="P:fructose 1,6-bisphosphate metabolic process"/>
    <property type="evidence" value="ECO:0007669"/>
    <property type="project" value="TreeGrafter"/>
</dbReference>
<dbReference type="InterPro" id="IPR022953">
    <property type="entry name" value="ATP_PFK"/>
</dbReference>
<keyword evidence="5" id="KW-0479">Metal-binding</keyword>
<evidence type="ECO:0000256" key="7">
    <source>
        <dbReference type="ARBA" id="ARBA00022842"/>
    </source>
</evidence>
<dbReference type="GO" id="GO:0005524">
    <property type="term" value="F:ATP binding"/>
    <property type="evidence" value="ECO:0007669"/>
    <property type="project" value="InterPro"/>
</dbReference>
<dbReference type="GO" id="GO:0016208">
    <property type="term" value="F:AMP binding"/>
    <property type="evidence" value="ECO:0007669"/>
    <property type="project" value="TreeGrafter"/>
</dbReference>
<dbReference type="GO" id="GO:0048029">
    <property type="term" value="F:monosaccharide binding"/>
    <property type="evidence" value="ECO:0007669"/>
    <property type="project" value="TreeGrafter"/>
</dbReference>
<evidence type="ECO:0000256" key="9">
    <source>
        <dbReference type="ARBA" id="ARBA00038478"/>
    </source>
</evidence>
<evidence type="ECO:0000256" key="5">
    <source>
        <dbReference type="ARBA" id="ARBA00022723"/>
    </source>
</evidence>
<evidence type="ECO:0000256" key="3">
    <source>
        <dbReference type="ARBA" id="ARBA00022490"/>
    </source>
</evidence>
<comment type="pathway">
    <text evidence="2">Carbohydrate degradation; glycolysis; D-glyceraldehyde 3-phosphate and glycerone phosphate from D-glucose: step 3/4.</text>
</comment>
<dbReference type="GO" id="GO:0005945">
    <property type="term" value="C:6-phosphofructokinase complex"/>
    <property type="evidence" value="ECO:0007669"/>
    <property type="project" value="TreeGrafter"/>
</dbReference>
<evidence type="ECO:0000256" key="10">
    <source>
        <dbReference type="SAM" id="MobiDB-lite"/>
    </source>
</evidence>
<proteinExistence type="inferred from homology"/>
<keyword evidence="7" id="KW-0460">Magnesium</keyword>